<dbReference type="InterPro" id="IPR000182">
    <property type="entry name" value="GNAT_dom"/>
</dbReference>
<feature type="domain" description="N-acetyltransferase" evidence="3">
    <location>
        <begin position="9"/>
        <end position="182"/>
    </location>
</feature>
<reference evidence="4 5" key="1">
    <citation type="journal article" date="2019" name="Int. J. Syst. Evol. Microbiol.">
        <title>The Global Catalogue of Microorganisms (GCM) 10K type strain sequencing project: providing services to taxonomists for standard genome sequencing and annotation.</title>
        <authorList>
            <consortium name="The Broad Institute Genomics Platform"/>
            <consortium name="The Broad Institute Genome Sequencing Center for Infectious Disease"/>
            <person name="Wu L."/>
            <person name="Ma J."/>
        </authorList>
    </citation>
    <scope>NUCLEOTIDE SEQUENCE [LARGE SCALE GENOMIC DNA]</scope>
    <source>
        <strain evidence="4 5">JCM 15589</strain>
    </source>
</reference>
<evidence type="ECO:0000256" key="2">
    <source>
        <dbReference type="ARBA" id="ARBA00023315"/>
    </source>
</evidence>
<dbReference type="PANTHER" id="PTHR43420">
    <property type="entry name" value="ACETYLTRANSFERASE"/>
    <property type="match status" value="1"/>
</dbReference>
<sequence length="182" mass="19706">MTTNEPRPVTVRRVRADEWREVKELRLAALQDPVAHLAFLETHDEAAAKPDGFWRGRAEGAASGGPVAQYVAVDDDGRWLGTVTGLLEEPGQDSALGGAVQRRQVHLVGVFVRPEARGAGILQRLFAAAQGWGREQGVELARLCVHVDNSRARAAYLKAGFAPSGTTFTLDAGEELEMVRPL</sequence>
<dbReference type="CDD" id="cd04301">
    <property type="entry name" value="NAT_SF"/>
    <property type="match status" value="1"/>
</dbReference>
<accession>A0ABN2JDX3</accession>
<proteinExistence type="predicted"/>
<dbReference type="Gene3D" id="3.40.630.30">
    <property type="match status" value="1"/>
</dbReference>
<dbReference type="PANTHER" id="PTHR43420:SF44">
    <property type="entry name" value="ACETYLTRANSFERASE YPEA"/>
    <property type="match status" value="1"/>
</dbReference>
<evidence type="ECO:0000259" key="3">
    <source>
        <dbReference type="PROSITE" id="PS51186"/>
    </source>
</evidence>
<dbReference type="EMBL" id="BAAAPM010000003">
    <property type="protein sequence ID" value="GAA1722736.1"/>
    <property type="molecule type" value="Genomic_DNA"/>
</dbReference>
<comment type="caution">
    <text evidence="4">The sequence shown here is derived from an EMBL/GenBank/DDBJ whole genome shotgun (WGS) entry which is preliminary data.</text>
</comment>
<dbReference type="SUPFAM" id="SSF55729">
    <property type="entry name" value="Acyl-CoA N-acyltransferases (Nat)"/>
    <property type="match status" value="1"/>
</dbReference>
<dbReference type="InterPro" id="IPR050680">
    <property type="entry name" value="YpeA/RimI_acetyltransf"/>
</dbReference>
<keyword evidence="5" id="KW-1185">Reference proteome</keyword>
<evidence type="ECO:0000256" key="1">
    <source>
        <dbReference type="ARBA" id="ARBA00022679"/>
    </source>
</evidence>
<dbReference type="RefSeq" id="WP_344247794.1">
    <property type="nucleotide sequence ID" value="NZ_BAAAPM010000003.1"/>
</dbReference>
<dbReference type="InterPro" id="IPR016181">
    <property type="entry name" value="Acyl_CoA_acyltransferase"/>
</dbReference>
<dbReference type="Pfam" id="PF00583">
    <property type="entry name" value="Acetyltransf_1"/>
    <property type="match status" value="1"/>
</dbReference>
<evidence type="ECO:0000313" key="4">
    <source>
        <dbReference type="EMBL" id="GAA1722736.1"/>
    </source>
</evidence>
<dbReference type="Proteomes" id="UP001501138">
    <property type="component" value="Unassembled WGS sequence"/>
</dbReference>
<keyword evidence="1" id="KW-0808">Transferase</keyword>
<dbReference type="PROSITE" id="PS51186">
    <property type="entry name" value="GNAT"/>
    <property type="match status" value="1"/>
</dbReference>
<protein>
    <submittedName>
        <fullName evidence="4">GNAT family N-acetyltransferase</fullName>
    </submittedName>
</protein>
<gene>
    <name evidence="4" type="ORF">GCM10009809_18190</name>
</gene>
<evidence type="ECO:0000313" key="5">
    <source>
        <dbReference type="Proteomes" id="UP001501138"/>
    </source>
</evidence>
<name>A0ABN2JDX3_9MICO</name>
<organism evidence="4 5">
    <name type="scientific">Isoptericola hypogeus</name>
    <dbReference type="NCBI Taxonomy" id="300179"/>
    <lineage>
        <taxon>Bacteria</taxon>
        <taxon>Bacillati</taxon>
        <taxon>Actinomycetota</taxon>
        <taxon>Actinomycetes</taxon>
        <taxon>Micrococcales</taxon>
        <taxon>Promicromonosporaceae</taxon>
        <taxon>Isoptericola</taxon>
    </lineage>
</organism>
<keyword evidence="2" id="KW-0012">Acyltransferase</keyword>